<dbReference type="NCBIfam" id="TIGR00951">
    <property type="entry name" value="2A43"/>
    <property type="match status" value="1"/>
</dbReference>
<dbReference type="eggNOG" id="KOG3145">
    <property type="taxonomic scope" value="Eukaryota"/>
</dbReference>
<sequence length="549" mass="60762">MAPRGGRSGVVGAGRGVHSRSPHVRAEKGRSGTALGTEIGGFPPAPRYRRLGSGAFQSTGYSAPPELRRKGRQDYKSQRAPRRVASGEGPAGTRGLPRFVVPRVGVGRVRHGSRAEVKICPGQPDRQRDGEIGALRGVLRVPRPDWRPWCSCLPGLPAEGLGCVAVWVLRKASACFFCSFSTMRTRYLLPALLSLSLALPGPGDGAIVLSVPEVVSLESGSSTNVTVSLRAPLNETLVITLNITHSSKHSTIVELPDEVQFPAGHTKADFQVKADDVGQVTVYLYANKSNLTGPRIQFQVIHSIIVRYADEVIGWIYFLAWSISFYPQLFENWRRKSVVGLSFDFLALNLTGFIAYSVFNVGLFWIPLIKEEFLVSYPSGVNPVAINDVFFSLHAVALSLVVIIQCCIYERAGQKVSKVVVGLLALAWIFTFTTLFLAAAEVVTWLQFLFCFSYIKLAVTLIKYFPQAYMNFHRKSTEGWSIGNVFLDFTGGSFSLLQMFLQSYNNDEWRLIFGDPTKFGLGVFSIAFDIVFMAQHYCLYRRRGYEPCE</sequence>
<dbReference type="Ensembl" id="ENSFALT00000006290.2">
    <property type="protein sequence ID" value="ENSFALP00000006262.2"/>
    <property type="gene ID" value="ENSFALG00000006008.2"/>
</dbReference>
<dbReference type="InterPro" id="IPR005282">
    <property type="entry name" value="LC_transporter"/>
</dbReference>
<dbReference type="PANTHER" id="PTHR13131:SF5">
    <property type="entry name" value="CYSTINOSIN"/>
    <property type="match status" value="1"/>
</dbReference>
<evidence type="ECO:0000256" key="10">
    <source>
        <dbReference type="ARBA" id="ARBA00048473"/>
    </source>
</evidence>
<comment type="catalytic activity">
    <reaction evidence="10">
        <text>L-cystine(out) + H(+)(out) = L-cystine(in) + H(+)(in)</text>
        <dbReference type="Rhea" id="RHEA:66172"/>
        <dbReference type="ChEBI" id="CHEBI:15378"/>
        <dbReference type="ChEBI" id="CHEBI:35491"/>
    </reaction>
    <physiologicalReaction direction="left-to-right" evidence="10">
        <dbReference type="Rhea" id="RHEA:66173"/>
    </physiologicalReaction>
</comment>
<evidence type="ECO:0000256" key="2">
    <source>
        <dbReference type="ARBA" id="ARBA00006855"/>
    </source>
</evidence>
<dbReference type="GO" id="GO:0048021">
    <property type="term" value="P:regulation of melanin biosynthetic process"/>
    <property type="evidence" value="ECO:0007669"/>
    <property type="project" value="Ensembl"/>
</dbReference>
<feature type="region of interest" description="Disordered" evidence="11">
    <location>
        <begin position="1"/>
        <end position="96"/>
    </location>
</feature>
<feature type="transmembrane region" description="Helical" evidence="12">
    <location>
        <begin position="445"/>
        <end position="465"/>
    </location>
</feature>
<evidence type="ECO:0000256" key="11">
    <source>
        <dbReference type="SAM" id="MobiDB-lite"/>
    </source>
</evidence>
<evidence type="ECO:0000313" key="13">
    <source>
        <dbReference type="Ensembl" id="ENSFALP00000006262.2"/>
    </source>
</evidence>
<dbReference type="GO" id="GO:0042470">
    <property type="term" value="C:melanosome"/>
    <property type="evidence" value="ECO:0007669"/>
    <property type="project" value="Ensembl"/>
</dbReference>
<keyword evidence="8 12" id="KW-0472">Membrane</keyword>
<dbReference type="GO" id="GO:0007616">
    <property type="term" value="P:long-term memory"/>
    <property type="evidence" value="ECO:0007669"/>
    <property type="project" value="Ensembl"/>
</dbReference>
<keyword evidence="4 12" id="KW-0812">Transmembrane</keyword>
<feature type="transmembrane region" description="Helical" evidence="12">
    <location>
        <begin position="521"/>
        <end position="540"/>
    </location>
</feature>
<dbReference type="InterPro" id="IPR006603">
    <property type="entry name" value="PQ-loop_rpt"/>
</dbReference>
<dbReference type="FunFam" id="1.20.1280.290:FF:000022">
    <property type="entry name" value="Cystinosin homolog"/>
    <property type="match status" value="1"/>
</dbReference>
<dbReference type="Pfam" id="PF04193">
    <property type="entry name" value="PQ-loop"/>
    <property type="match status" value="2"/>
</dbReference>
<evidence type="ECO:0000256" key="9">
    <source>
        <dbReference type="ARBA" id="ARBA00023228"/>
    </source>
</evidence>
<dbReference type="GO" id="GO:0008542">
    <property type="term" value="P:visual learning"/>
    <property type="evidence" value="ECO:0007669"/>
    <property type="project" value="Ensembl"/>
</dbReference>
<dbReference type="Proteomes" id="UP000016665">
    <property type="component" value="Chromosome 19"/>
</dbReference>
<gene>
    <name evidence="13" type="primary">CTNS</name>
</gene>
<keyword evidence="14" id="KW-1185">Reference proteome</keyword>
<dbReference type="GO" id="GO:0015295">
    <property type="term" value="F:solute:proton symporter activity"/>
    <property type="evidence" value="ECO:0007669"/>
    <property type="project" value="Ensembl"/>
</dbReference>
<evidence type="ECO:0000256" key="6">
    <source>
        <dbReference type="ARBA" id="ARBA00022847"/>
    </source>
</evidence>
<feature type="transmembrane region" description="Helical" evidence="12">
    <location>
        <begin position="420"/>
        <end position="439"/>
    </location>
</feature>
<organism evidence="13 14">
    <name type="scientific">Ficedula albicollis</name>
    <name type="common">Collared flycatcher</name>
    <name type="synonym">Muscicapa albicollis</name>
    <dbReference type="NCBI Taxonomy" id="59894"/>
    <lineage>
        <taxon>Eukaryota</taxon>
        <taxon>Metazoa</taxon>
        <taxon>Chordata</taxon>
        <taxon>Craniata</taxon>
        <taxon>Vertebrata</taxon>
        <taxon>Euteleostomi</taxon>
        <taxon>Archelosauria</taxon>
        <taxon>Archosauria</taxon>
        <taxon>Dinosauria</taxon>
        <taxon>Saurischia</taxon>
        <taxon>Theropoda</taxon>
        <taxon>Coelurosauria</taxon>
        <taxon>Aves</taxon>
        <taxon>Neognathae</taxon>
        <taxon>Neoaves</taxon>
        <taxon>Telluraves</taxon>
        <taxon>Australaves</taxon>
        <taxon>Passeriformes</taxon>
        <taxon>Muscicapidae</taxon>
        <taxon>Ficedula</taxon>
    </lineage>
</organism>
<dbReference type="GO" id="GO:0015184">
    <property type="term" value="F:L-cystine transmembrane transporter activity"/>
    <property type="evidence" value="ECO:0007669"/>
    <property type="project" value="Ensembl"/>
</dbReference>
<keyword evidence="3" id="KW-0813">Transport</keyword>
<dbReference type="Gene3D" id="1.20.1280.290">
    <property type="match status" value="2"/>
</dbReference>
<evidence type="ECO:0000256" key="5">
    <source>
        <dbReference type="ARBA" id="ARBA00022737"/>
    </source>
</evidence>
<dbReference type="GO" id="GO:0007625">
    <property type="term" value="P:grooming behavior"/>
    <property type="evidence" value="ECO:0007669"/>
    <property type="project" value="Ensembl"/>
</dbReference>
<dbReference type="GO" id="GO:0005770">
    <property type="term" value="C:late endosome"/>
    <property type="evidence" value="ECO:0007669"/>
    <property type="project" value="Ensembl"/>
</dbReference>
<comment type="subcellular location">
    <subcellularLocation>
        <location evidence="1">Lysosome membrane</location>
        <topology evidence="1">Multi-pass membrane protein</topology>
    </subcellularLocation>
</comment>
<dbReference type="GO" id="GO:0005765">
    <property type="term" value="C:lysosomal membrane"/>
    <property type="evidence" value="ECO:0007669"/>
    <property type="project" value="UniProtKB-SubCell"/>
</dbReference>
<keyword evidence="9" id="KW-0458">Lysosome</keyword>
<protein>
    <submittedName>
        <fullName evidence="13">Cystinosin, lysosomal cystine transporter</fullName>
    </submittedName>
</protein>
<feature type="transmembrane region" description="Helical" evidence="12">
    <location>
        <begin position="485"/>
        <end position="501"/>
    </location>
</feature>
<feature type="transmembrane region" description="Helical" evidence="12">
    <location>
        <begin position="389"/>
        <end position="408"/>
    </location>
</feature>
<reference evidence="13 14" key="1">
    <citation type="journal article" date="2012" name="Nature">
        <title>The genomic landscape of species divergence in Ficedula flycatchers.</title>
        <authorList>
            <person name="Ellegren H."/>
            <person name="Smeds L."/>
            <person name="Burri R."/>
            <person name="Olason P.I."/>
            <person name="Backstrom N."/>
            <person name="Kawakami T."/>
            <person name="Kunstner A."/>
            <person name="Makinen H."/>
            <person name="Nadachowska-Brzyska K."/>
            <person name="Qvarnstrom A."/>
            <person name="Uebbing S."/>
            <person name="Wolf J.B."/>
        </authorList>
    </citation>
    <scope>NUCLEOTIDE SEQUENCE [LARGE SCALE GENOMIC DNA]</scope>
</reference>
<reference evidence="13" key="3">
    <citation type="submission" date="2025-09" db="UniProtKB">
        <authorList>
            <consortium name="Ensembl"/>
        </authorList>
    </citation>
    <scope>IDENTIFICATION</scope>
</reference>
<reference evidence="13" key="2">
    <citation type="submission" date="2025-08" db="UniProtKB">
        <authorList>
            <consortium name="Ensembl"/>
        </authorList>
    </citation>
    <scope>IDENTIFICATION</scope>
</reference>
<dbReference type="AlphaFoldDB" id="U3JU08"/>
<dbReference type="GeneTree" id="ENSGT00390000005338"/>
<dbReference type="PANTHER" id="PTHR13131">
    <property type="entry name" value="CYSTINOSIN"/>
    <property type="match status" value="1"/>
</dbReference>
<dbReference type="GO" id="GO:0002088">
    <property type="term" value="P:lens development in camera-type eye"/>
    <property type="evidence" value="ECO:0007669"/>
    <property type="project" value="Ensembl"/>
</dbReference>
<accession>U3JU08</accession>
<dbReference type="GO" id="GO:0007420">
    <property type="term" value="P:brain development"/>
    <property type="evidence" value="ECO:0007669"/>
    <property type="project" value="Ensembl"/>
</dbReference>
<dbReference type="FunFam" id="1.20.1280.290:FF:000016">
    <property type="entry name" value="Cystinosin homolog"/>
    <property type="match status" value="1"/>
</dbReference>
<evidence type="ECO:0000256" key="7">
    <source>
        <dbReference type="ARBA" id="ARBA00022989"/>
    </source>
</evidence>
<keyword evidence="6" id="KW-0769">Symport</keyword>
<evidence type="ECO:0000256" key="4">
    <source>
        <dbReference type="ARBA" id="ARBA00022692"/>
    </source>
</evidence>
<name>U3JU08_FICAL</name>
<dbReference type="GO" id="GO:1904263">
    <property type="term" value="P:positive regulation of TORC1 signaling"/>
    <property type="evidence" value="ECO:0007669"/>
    <property type="project" value="Ensembl"/>
</dbReference>
<dbReference type="STRING" id="59894.ENSFALP00000006262"/>
<dbReference type="SMART" id="SM00679">
    <property type="entry name" value="CTNS"/>
    <property type="match status" value="2"/>
</dbReference>
<proteinExistence type="inferred from homology"/>
<feature type="transmembrane region" description="Helical" evidence="12">
    <location>
        <begin position="312"/>
        <end position="333"/>
    </location>
</feature>
<evidence type="ECO:0000256" key="1">
    <source>
        <dbReference type="ARBA" id="ARBA00004155"/>
    </source>
</evidence>
<dbReference type="GO" id="GO:0007628">
    <property type="term" value="P:adult walking behavior"/>
    <property type="evidence" value="ECO:0007669"/>
    <property type="project" value="Ensembl"/>
</dbReference>
<evidence type="ECO:0000256" key="8">
    <source>
        <dbReference type="ARBA" id="ARBA00023136"/>
    </source>
</evidence>
<keyword evidence="7 12" id="KW-1133">Transmembrane helix</keyword>
<feature type="transmembrane region" description="Helical" evidence="12">
    <location>
        <begin position="345"/>
        <end position="369"/>
    </location>
</feature>
<evidence type="ECO:0000256" key="3">
    <source>
        <dbReference type="ARBA" id="ARBA00022448"/>
    </source>
</evidence>
<comment type="similarity">
    <text evidence="2">Belongs to the cystinosin family.</text>
</comment>
<evidence type="ECO:0000256" key="12">
    <source>
        <dbReference type="SAM" id="Phobius"/>
    </source>
</evidence>
<feature type="compositionally biased region" description="Gly residues" evidence="11">
    <location>
        <begin position="1"/>
        <end position="15"/>
    </location>
</feature>
<feature type="compositionally biased region" description="Basic and acidic residues" evidence="11">
    <location>
        <begin position="66"/>
        <end position="77"/>
    </location>
</feature>
<evidence type="ECO:0000313" key="14">
    <source>
        <dbReference type="Proteomes" id="UP000016665"/>
    </source>
</evidence>
<keyword evidence="5" id="KW-0677">Repeat</keyword>
<dbReference type="HOGENOM" id="CLU_046327_1_0_1"/>
<dbReference type="GO" id="GO:0046034">
    <property type="term" value="P:ATP metabolic process"/>
    <property type="evidence" value="ECO:0007669"/>
    <property type="project" value="Ensembl"/>
</dbReference>
<dbReference type="GO" id="GO:0006749">
    <property type="term" value="P:glutathione metabolic process"/>
    <property type="evidence" value="ECO:0007669"/>
    <property type="project" value="Ensembl"/>
</dbReference>